<dbReference type="Pfam" id="PF13561">
    <property type="entry name" value="adh_short_C2"/>
    <property type="match status" value="1"/>
</dbReference>
<protein>
    <submittedName>
        <fullName evidence="4">Short chain dehydrogenase</fullName>
    </submittedName>
</protein>
<proteinExistence type="inferred from homology"/>
<comment type="caution">
    <text evidence="4">The sequence shown here is derived from an EMBL/GenBank/DDBJ whole genome shotgun (WGS) entry which is preliminary data.</text>
</comment>
<dbReference type="CDD" id="cd05233">
    <property type="entry name" value="SDR_c"/>
    <property type="match status" value="1"/>
</dbReference>
<keyword evidence="3" id="KW-0560">Oxidoreductase</keyword>
<gene>
    <name evidence="4" type="ORF">EDB81DRAFT_640737</name>
</gene>
<dbReference type="OrthoDB" id="37659at2759"/>
<dbReference type="InterPro" id="IPR052178">
    <property type="entry name" value="Sec_Metab_Biosynth_SDR"/>
</dbReference>
<organism evidence="4 5">
    <name type="scientific">Dactylonectria macrodidyma</name>
    <dbReference type="NCBI Taxonomy" id="307937"/>
    <lineage>
        <taxon>Eukaryota</taxon>
        <taxon>Fungi</taxon>
        <taxon>Dikarya</taxon>
        <taxon>Ascomycota</taxon>
        <taxon>Pezizomycotina</taxon>
        <taxon>Sordariomycetes</taxon>
        <taxon>Hypocreomycetidae</taxon>
        <taxon>Hypocreales</taxon>
        <taxon>Nectriaceae</taxon>
        <taxon>Dactylonectria</taxon>
    </lineage>
</organism>
<dbReference type="PANTHER" id="PTHR43618">
    <property type="entry name" value="7-ALPHA-HYDROXYSTEROID DEHYDROGENASE"/>
    <property type="match status" value="1"/>
</dbReference>
<dbReference type="Gene3D" id="3.40.50.720">
    <property type="entry name" value="NAD(P)-binding Rossmann-like Domain"/>
    <property type="match status" value="1"/>
</dbReference>
<dbReference type="Proteomes" id="UP000738349">
    <property type="component" value="Unassembled WGS sequence"/>
</dbReference>
<evidence type="ECO:0000256" key="2">
    <source>
        <dbReference type="ARBA" id="ARBA00022857"/>
    </source>
</evidence>
<name>A0A9P9FP44_9HYPO</name>
<evidence type="ECO:0000256" key="3">
    <source>
        <dbReference type="ARBA" id="ARBA00023002"/>
    </source>
</evidence>
<dbReference type="PRINTS" id="PR00081">
    <property type="entry name" value="GDHRDH"/>
</dbReference>
<dbReference type="InterPro" id="IPR002347">
    <property type="entry name" value="SDR_fam"/>
</dbReference>
<dbReference type="AlphaFoldDB" id="A0A9P9FP44"/>
<reference evidence="4" key="1">
    <citation type="journal article" date="2021" name="Nat. Commun.">
        <title>Genetic determinants of endophytism in the Arabidopsis root mycobiome.</title>
        <authorList>
            <person name="Mesny F."/>
            <person name="Miyauchi S."/>
            <person name="Thiergart T."/>
            <person name="Pickel B."/>
            <person name="Atanasova L."/>
            <person name="Karlsson M."/>
            <person name="Huettel B."/>
            <person name="Barry K.W."/>
            <person name="Haridas S."/>
            <person name="Chen C."/>
            <person name="Bauer D."/>
            <person name="Andreopoulos W."/>
            <person name="Pangilinan J."/>
            <person name="LaButti K."/>
            <person name="Riley R."/>
            <person name="Lipzen A."/>
            <person name="Clum A."/>
            <person name="Drula E."/>
            <person name="Henrissat B."/>
            <person name="Kohler A."/>
            <person name="Grigoriev I.V."/>
            <person name="Martin F.M."/>
            <person name="Hacquard S."/>
        </authorList>
    </citation>
    <scope>NUCLEOTIDE SEQUENCE</scope>
    <source>
        <strain evidence="4">MPI-CAGE-AT-0147</strain>
    </source>
</reference>
<dbReference type="InterPro" id="IPR036291">
    <property type="entry name" value="NAD(P)-bd_dom_sf"/>
</dbReference>
<keyword evidence="5" id="KW-1185">Reference proteome</keyword>
<comment type="similarity">
    <text evidence="1">Belongs to the short-chain dehydrogenases/reductases (SDR) family.</text>
</comment>
<dbReference type="GO" id="GO:0016491">
    <property type="term" value="F:oxidoreductase activity"/>
    <property type="evidence" value="ECO:0007669"/>
    <property type="project" value="UniProtKB-KW"/>
</dbReference>
<dbReference type="SUPFAM" id="SSF51735">
    <property type="entry name" value="NAD(P)-binding Rossmann-fold domains"/>
    <property type="match status" value="1"/>
</dbReference>
<sequence length="254" mass="27531">MASSPVILITAGTAGLGASVARLFAKNGFAVVVNYNSDTARAETFLAELNETPLSANGSGPKHMAIKANLASQSDVCRLVEETYRSQDRIDVIFSNGGWTKFRDTSQINDNVFEEDWDVAFTMNVKSHLWLLHAAKDHLEQTEGAFITTSSIAGISGMGSSLAYAATKAAQLHMVKGLASMVAPKIRVNSVSPGLLETDWAKRFSAEQKEQHRMQTKLKQFVQVEDVAQHVLTLANSRSTTGINIIVDAGYIVQ</sequence>
<evidence type="ECO:0000256" key="1">
    <source>
        <dbReference type="ARBA" id="ARBA00006484"/>
    </source>
</evidence>
<dbReference type="EMBL" id="JAGMUV010000003">
    <property type="protein sequence ID" value="KAH7166556.1"/>
    <property type="molecule type" value="Genomic_DNA"/>
</dbReference>
<evidence type="ECO:0000313" key="5">
    <source>
        <dbReference type="Proteomes" id="UP000738349"/>
    </source>
</evidence>
<dbReference type="PANTHER" id="PTHR43618:SF13">
    <property type="entry name" value="CHAIN DEHYDROGENASE, PUTATIVE (AFU_ORTHOLOGUE AFUA_1G17650)-RELATED"/>
    <property type="match status" value="1"/>
</dbReference>
<keyword evidence="2" id="KW-0521">NADP</keyword>
<evidence type="ECO:0000313" key="4">
    <source>
        <dbReference type="EMBL" id="KAH7166556.1"/>
    </source>
</evidence>
<accession>A0A9P9FP44</accession>